<feature type="coiled-coil region" evidence="1">
    <location>
        <begin position="77"/>
        <end position="285"/>
    </location>
</feature>
<evidence type="ECO:0000256" key="1">
    <source>
        <dbReference type="SAM" id="Coils"/>
    </source>
</evidence>
<gene>
    <name evidence="2" type="primary">AVEN_15696_1</name>
    <name evidence="2" type="ORF">NPIL_138421</name>
</gene>
<keyword evidence="3" id="KW-1185">Reference proteome</keyword>
<name>A0A8X6QBB1_NEPPI</name>
<organism evidence="2 3">
    <name type="scientific">Nephila pilipes</name>
    <name type="common">Giant wood spider</name>
    <name type="synonym">Nephila maculata</name>
    <dbReference type="NCBI Taxonomy" id="299642"/>
    <lineage>
        <taxon>Eukaryota</taxon>
        <taxon>Metazoa</taxon>
        <taxon>Ecdysozoa</taxon>
        <taxon>Arthropoda</taxon>
        <taxon>Chelicerata</taxon>
        <taxon>Arachnida</taxon>
        <taxon>Araneae</taxon>
        <taxon>Araneomorphae</taxon>
        <taxon>Entelegynae</taxon>
        <taxon>Araneoidea</taxon>
        <taxon>Nephilidae</taxon>
        <taxon>Nephila</taxon>
    </lineage>
</organism>
<dbReference type="EMBL" id="BMAW01078783">
    <property type="protein sequence ID" value="GFU12371.1"/>
    <property type="molecule type" value="Genomic_DNA"/>
</dbReference>
<feature type="coiled-coil region" evidence="1">
    <location>
        <begin position="721"/>
        <end position="780"/>
    </location>
</feature>
<protein>
    <submittedName>
        <fullName evidence="2">Uncharacterized protein</fullName>
    </submittedName>
</protein>
<evidence type="ECO:0000313" key="2">
    <source>
        <dbReference type="EMBL" id="GFU12371.1"/>
    </source>
</evidence>
<evidence type="ECO:0000313" key="3">
    <source>
        <dbReference type="Proteomes" id="UP000887013"/>
    </source>
</evidence>
<proteinExistence type="predicted"/>
<reference evidence="2" key="1">
    <citation type="submission" date="2020-08" db="EMBL/GenBank/DDBJ databases">
        <title>Multicomponent nature underlies the extraordinary mechanical properties of spider dragline silk.</title>
        <authorList>
            <person name="Kono N."/>
            <person name="Nakamura H."/>
            <person name="Mori M."/>
            <person name="Yoshida Y."/>
            <person name="Ohtoshi R."/>
            <person name="Malay A.D."/>
            <person name="Moran D.A.P."/>
            <person name="Tomita M."/>
            <person name="Numata K."/>
            <person name="Arakawa K."/>
        </authorList>
    </citation>
    <scope>NUCLEOTIDE SEQUENCE</scope>
</reference>
<comment type="caution">
    <text evidence="2">The sequence shown here is derived from an EMBL/GenBank/DDBJ whole genome shotgun (WGS) entry which is preliminary data.</text>
</comment>
<dbReference type="Proteomes" id="UP000887013">
    <property type="component" value="Unassembled WGS sequence"/>
</dbReference>
<feature type="coiled-coil region" evidence="1">
    <location>
        <begin position="561"/>
        <end position="683"/>
    </location>
</feature>
<sequence length="938" mass="112730">MFKEFVKSIISYRKEKNILSLQLSETLKKNIQDDIISAFELSQPLIKHHIKLFQNSNSFFDFLLQLLDVDLKDYSNYMQNNEEYDYFKNKLKECENENKKIQDNYQSKISKNREEYETKIEDLQNEIKNTTKKHEDQNLYLDKLNNCKEENKKILNKLKEYEYDNKRNLDKLKEFDDEKKKYLNKIEEYDEKNKKYMKKLKELENEKENYLKNFEQCKDENEKYRKKLNELEYENEKCLKELKDYKEEKLKEIENDICDKYELEKMQLQKRIVQLTKKIEHLKGEEKIEYNLELQKYHEDNIEIKKQLIDKDFIINDFKTKLELCEFQRKKQEKLADISYNFISNLLSVSEDVLDENESQMYNKIQVKFNKKIEEYKHEINDISMQYQKNQDALEDCQNQLGKINKILYQFREQIFKLFGFKHFNLTSHDLYQAEIDLKELFKMLKEFKQKIYEKICEHFGEDIQDHWMEHLLQLINDLIDYNINFIHLKSTIEDSYKYNDNDDDYDEQMNIDVTDMLKEIIQRANITRFSNISITPSSHTNNENFREIIEDINFKHSNQVTELSNKIIRLEEGNKKLYQETKNYLQSNLPMENIVLEEQLEKCKNKCIELELQMETQEKDFKEQLHFLKNFESQQSNLNCNEQNLNEEITMQEKVIALQKELDETKEKYNRLNREIKNEKNIESPKKRAISKQRTINSPKKKTISNPQPSTSVVKYQKYLKTCKLEISDLKGKIKTLKDSEVEAKRKKECDIEVLQEMQEKLTRKGNEVNEEMESAKQKYYISYFKKVIEKLPISKDIVDVSENLQGFHKIYSICQTCVNAEIQLKKLMAVNSIYDMLFNLGSKLVHDKAIIPYLSNLIPKQVLMEAYSVFQTDLNEKEEDDTNKLHCVSYLIQDEIEKKEGLKIPNPIYNRFTKQITAISKYITAVLRGIVSSSQN</sequence>
<dbReference type="AlphaFoldDB" id="A0A8X6QBB1"/>
<accession>A0A8X6QBB1</accession>
<keyword evidence="1" id="KW-0175">Coiled coil</keyword>